<comment type="function">
    <text evidence="4">Binds to the 23S rRNA.</text>
</comment>
<dbReference type="GO" id="GO:0022625">
    <property type="term" value="C:cytosolic large ribosomal subunit"/>
    <property type="evidence" value="ECO:0007669"/>
    <property type="project" value="TreeGrafter"/>
</dbReference>
<dbReference type="InterPro" id="IPR005749">
    <property type="entry name" value="Ribosomal_uL15_bac-type"/>
</dbReference>
<dbReference type="PROSITE" id="PS00475">
    <property type="entry name" value="RIBOSOMAL_L15"/>
    <property type="match status" value="1"/>
</dbReference>
<evidence type="ECO:0000256" key="1">
    <source>
        <dbReference type="ARBA" id="ARBA00007320"/>
    </source>
</evidence>
<proteinExistence type="inferred from homology"/>
<dbReference type="SUPFAM" id="SSF52080">
    <property type="entry name" value="Ribosomal proteins L15p and L18e"/>
    <property type="match status" value="1"/>
</dbReference>
<evidence type="ECO:0000256" key="2">
    <source>
        <dbReference type="ARBA" id="ARBA00022980"/>
    </source>
</evidence>
<keyword evidence="4" id="KW-0694">RNA-binding</keyword>
<reference evidence="8 9" key="1">
    <citation type="submission" date="2017-09" db="EMBL/GenBank/DDBJ databases">
        <title>Depth-based differentiation of microbial function through sediment-hosted aquifers and enrichment of novel symbionts in the deep terrestrial subsurface.</title>
        <authorList>
            <person name="Probst A.J."/>
            <person name="Ladd B."/>
            <person name="Jarett J.K."/>
            <person name="Geller-Mcgrath D.E."/>
            <person name="Sieber C.M."/>
            <person name="Emerson J.B."/>
            <person name="Anantharaman K."/>
            <person name="Thomas B.C."/>
            <person name="Malmstrom R."/>
            <person name="Stieglmeier M."/>
            <person name="Klingl A."/>
            <person name="Woyke T."/>
            <person name="Ryan C.M."/>
            <person name="Banfield J.F."/>
        </authorList>
    </citation>
    <scope>NUCLEOTIDE SEQUENCE [LARGE SCALE GENOMIC DNA]</scope>
    <source>
        <strain evidence="8">CG17_big_fil_post_rev_8_21_14_2_50_48_46</strain>
    </source>
</reference>
<evidence type="ECO:0000256" key="4">
    <source>
        <dbReference type="HAMAP-Rule" id="MF_01341"/>
    </source>
</evidence>
<dbReference type="GO" id="GO:0003735">
    <property type="term" value="F:structural constituent of ribosome"/>
    <property type="evidence" value="ECO:0007669"/>
    <property type="project" value="InterPro"/>
</dbReference>
<evidence type="ECO:0000313" key="8">
    <source>
        <dbReference type="EMBL" id="PIW15409.1"/>
    </source>
</evidence>
<dbReference type="PANTHER" id="PTHR12934:SF11">
    <property type="entry name" value="LARGE RIBOSOMAL SUBUNIT PROTEIN UL15M"/>
    <property type="match status" value="1"/>
</dbReference>
<evidence type="ECO:0000256" key="6">
    <source>
        <dbReference type="SAM" id="MobiDB-lite"/>
    </source>
</evidence>
<comment type="similarity">
    <text evidence="1 4 5">Belongs to the universal ribosomal protein uL15 family.</text>
</comment>
<dbReference type="InterPro" id="IPR030878">
    <property type="entry name" value="Ribosomal_uL15"/>
</dbReference>
<gene>
    <name evidence="4" type="primary">rplO</name>
    <name evidence="8" type="ORF">COW36_18515</name>
</gene>
<keyword evidence="4" id="KW-0699">rRNA-binding</keyword>
<organism evidence="8 9">
    <name type="scientific">bacterium (Candidatus Blackallbacteria) CG17_big_fil_post_rev_8_21_14_2_50_48_46</name>
    <dbReference type="NCBI Taxonomy" id="2014261"/>
    <lineage>
        <taxon>Bacteria</taxon>
        <taxon>Candidatus Blackallbacteria</taxon>
    </lineage>
</organism>
<dbReference type="PANTHER" id="PTHR12934">
    <property type="entry name" value="50S RIBOSOMAL PROTEIN L15"/>
    <property type="match status" value="1"/>
</dbReference>
<dbReference type="AlphaFoldDB" id="A0A2M7G142"/>
<dbReference type="InterPro" id="IPR021131">
    <property type="entry name" value="Ribosomal_uL15/eL18"/>
</dbReference>
<feature type="domain" description="Large ribosomal subunit protein uL15/eL18" evidence="7">
    <location>
        <begin position="76"/>
        <end position="144"/>
    </location>
</feature>
<dbReference type="GO" id="GO:0019843">
    <property type="term" value="F:rRNA binding"/>
    <property type="evidence" value="ECO:0007669"/>
    <property type="project" value="UniProtKB-UniRule"/>
</dbReference>
<name>A0A2M7G142_9BACT</name>
<dbReference type="NCBIfam" id="TIGR01071">
    <property type="entry name" value="rplO_bact"/>
    <property type="match status" value="1"/>
</dbReference>
<keyword evidence="2 4" id="KW-0689">Ribosomal protein</keyword>
<dbReference type="Gene3D" id="3.100.10.10">
    <property type="match status" value="1"/>
</dbReference>
<comment type="subunit">
    <text evidence="4">Part of the 50S ribosomal subunit.</text>
</comment>
<dbReference type="Proteomes" id="UP000231019">
    <property type="component" value="Unassembled WGS sequence"/>
</dbReference>
<feature type="compositionally biased region" description="Basic residues" evidence="6">
    <location>
        <begin position="9"/>
        <end position="19"/>
    </location>
</feature>
<comment type="caution">
    <text evidence="8">The sequence shown here is derived from an EMBL/GenBank/DDBJ whole genome shotgun (WGS) entry which is preliminary data.</text>
</comment>
<evidence type="ECO:0000256" key="5">
    <source>
        <dbReference type="RuleBase" id="RU003888"/>
    </source>
</evidence>
<accession>A0A2M7G142</accession>
<feature type="region of interest" description="Disordered" evidence="6">
    <location>
        <begin position="1"/>
        <end position="54"/>
    </location>
</feature>
<dbReference type="GO" id="GO:0006412">
    <property type="term" value="P:translation"/>
    <property type="evidence" value="ECO:0007669"/>
    <property type="project" value="UniProtKB-UniRule"/>
</dbReference>
<dbReference type="InterPro" id="IPR001196">
    <property type="entry name" value="Ribosomal_uL15_CS"/>
</dbReference>
<dbReference type="HAMAP" id="MF_01341">
    <property type="entry name" value="Ribosomal_uL15"/>
    <property type="match status" value="1"/>
</dbReference>
<protein>
    <recommendedName>
        <fullName evidence="4">Large ribosomal subunit protein uL15</fullName>
    </recommendedName>
</protein>
<sequence length="147" mass="15966">MKLQDLSRNTKRAKRKRVGRGMGSGMGKTSTRGHRGQGQRSGPEKKAGFEGGQMPLYRRLPKKKHFVMPYRSNWAIVNVGRLNEVFESGASVDFAALADKSLIDGRSDGLRVLGHGELSKPLNITASYVTPSAKEKIEAAGGSVQIV</sequence>
<dbReference type="InterPro" id="IPR036227">
    <property type="entry name" value="Ribosomal_uL15/eL18_sf"/>
</dbReference>
<dbReference type="Pfam" id="PF00828">
    <property type="entry name" value="Ribosomal_L27A"/>
    <property type="match status" value="1"/>
</dbReference>
<evidence type="ECO:0000313" key="9">
    <source>
        <dbReference type="Proteomes" id="UP000231019"/>
    </source>
</evidence>
<evidence type="ECO:0000256" key="3">
    <source>
        <dbReference type="ARBA" id="ARBA00023274"/>
    </source>
</evidence>
<evidence type="ECO:0000259" key="7">
    <source>
        <dbReference type="Pfam" id="PF00828"/>
    </source>
</evidence>
<dbReference type="EMBL" id="PFFQ01000053">
    <property type="protein sequence ID" value="PIW15409.1"/>
    <property type="molecule type" value="Genomic_DNA"/>
</dbReference>
<keyword evidence="3 4" id="KW-0687">Ribonucleoprotein</keyword>